<feature type="compositionally biased region" description="Polar residues" evidence="3">
    <location>
        <begin position="493"/>
        <end position="510"/>
    </location>
</feature>
<feature type="compositionally biased region" description="Basic and acidic residues" evidence="3">
    <location>
        <begin position="86"/>
        <end position="105"/>
    </location>
</feature>
<evidence type="ECO:0000313" key="5">
    <source>
        <dbReference type="EMBL" id="KAF7112228.1"/>
    </source>
</evidence>
<feature type="region of interest" description="Disordered" evidence="3">
    <location>
        <begin position="1"/>
        <end position="39"/>
    </location>
</feature>
<dbReference type="EMBL" id="WJXA01000551">
    <property type="protein sequence ID" value="KAF7112228.1"/>
    <property type="molecule type" value="Genomic_DNA"/>
</dbReference>
<evidence type="ECO:0000259" key="4">
    <source>
        <dbReference type="PROSITE" id="PS50014"/>
    </source>
</evidence>
<dbReference type="PANTHER" id="PTHR22881:SF42">
    <property type="entry name" value="DNA-BINDING BROMODOMAIN-CONTAINING PROTEIN"/>
    <property type="match status" value="1"/>
</dbReference>
<dbReference type="Pfam" id="PF00439">
    <property type="entry name" value="Bromodomain"/>
    <property type="match status" value="1"/>
</dbReference>
<dbReference type="AlphaFoldDB" id="A0A834FU50"/>
<name>A0A834FU50_RHOSS</name>
<keyword evidence="6" id="KW-1185">Reference proteome</keyword>
<proteinExistence type="predicted"/>
<evidence type="ECO:0000313" key="6">
    <source>
        <dbReference type="Proteomes" id="UP000626092"/>
    </source>
</evidence>
<dbReference type="Proteomes" id="UP000626092">
    <property type="component" value="Unassembled WGS sequence"/>
</dbReference>
<dbReference type="Gene3D" id="1.20.920.10">
    <property type="entry name" value="Bromodomain-like"/>
    <property type="match status" value="1"/>
</dbReference>
<evidence type="ECO:0000256" key="3">
    <source>
        <dbReference type="SAM" id="MobiDB-lite"/>
    </source>
</evidence>
<dbReference type="InterPro" id="IPR051831">
    <property type="entry name" value="Bromodomain_contain_prot"/>
</dbReference>
<sequence>MSQIVNKKKKGRPSKADLARRAAAAAEEQESDGRRSRRRRDVKYTFDFADFIDEEEERRIEKKSKQLLKLQKSNESGGESAGGRTRRVEHAPASSSEREDGDGPLKKRKIDGGDEDKEVRLSRRKGGSKVVDSVPGSFCILIEYFVFHIQAPSGPPLGIPLPEKSSLELILDKLQKKDTYGVYAEPVDPDELPDYHDVIEHPMDFATVRKKLGNGLYSTLEQFESDVYLICTNAMQYNAPDTIYYKQAQSIQELAKKKFQELRIDVEHNEKELKSGQKPRSNSLAKQEIKMPMSTTRQEPVGSDFFSGATLATTWDFQNGSNATSDGGFERLNTADGPVVGNTPLVDNKIDKAEDLQGRVPLSRLGRKAFTHDENRRATYSISNRLMVGSESIFNTFDAQVKQLVAVGIHADHSYARSLALFAATLGPVAWEVASRRIEEAVPRGFKYGRGWVGDYEPLPTPILMPEGCSPKEPVFLSNTNVNSTPRKDDKTSNNPLPIQKQPGSFSNLQGKPSLVNAAVTKPTVSPAESAMVSAEEPLEGKQPFFSSGRTTPTMSANVNYQQQSPLSRSNDSGIFFLKQLELNCAPISANQNTCSSVAEKQLSNGLDVPASQSMENVSRNSNLLQPVPLKQPENHGLVAGGLPTGKLISSSLDRNRKVVSSSDSIPKQMVMSATYIPHGPDQGLGDPVQLMRMLAKNAEKQQTSFDHSVVYNPSVMPPVPSSKRDDSNNASAAAAQAWMSMGSGMSQTATENRSGHKNQIFANSLYNNPTRELQQRVSQFRGDFPNSVMQLQLAKKTSFPCQAIGIPPVQMGNETHFQYREMNFPPSAADLSRFQMQSPWQGLNSQRQPTQKQEWVPPDLNIGVQSSGSPVGQSSGVLLDSQHPDLALQL</sequence>
<feature type="region of interest" description="Disordered" evidence="3">
    <location>
        <begin position="65"/>
        <end position="130"/>
    </location>
</feature>
<keyword evidence="1 2" id="KW-0103">Bromodomain</keyword>
<dbReference type="SMART" id="SM00297">
    <property type="entry name" value="BROMO"/>
    <property type="match status" value="1"/>
</dbReference>
<comment type="caution">
    <text evidence="5">The sequence shown here is derived from an EMBL/GenBank/DDBJ whole genome shotgun (WGS) entry which is preliminary data.</text>
</comment>
<feature type="region of interest" description="Disordered" evidence="3">
    <location>
        <begin position="477"/>
        <end position="510"/>
    </location>
</feature>
<dbReference type="InterPro" id="IPR001487">
    <property type="entry name" value="Bromodomain"/>
</dbReference>
<dbReference type="PROSITE" id="PS50014">
    <property type="entry name" value="BROMODOMAIN_2"/>
    <property type="match status" value="1"/>
</dbReference>
<gene>
    <name evidence="5" type="ORF">RHSIM_RhsimUnG0249300</name>
</gene>
<accession>A0A834FU50</accession>
<dbReference type="PROSITE" id="PS00633">
    <property type="entry name" value="BROMODOMAIN_1"/>
    <property type="match status" value="1"/>
</dbReference>
<evidence type="ECO:0000256" key="1">
    <source>
        <dbReference type="ARBA" id="ARBA00023117"/>
    </source>
</evidence>
<reference evidence="5" key="1">
    <citation type="submission" date="2019-11" db="EMBL/GenBank/DDBJ databases">
        <authorList>
            <person name="Liu Y."/>
            <person name="Hou J."/>
            <person name="Li T.-Q."/>
            <person name="Guan C.-H."/>
            <person name="Wu X."/>
            <person name="Wu H.-Z."/>
            <person name="Ling F."/>
            <person name="Zhang R."/>
            <person name="Shi X.-G."/>
            <person name="Ren J.-P."/>
            <person name="Chen E.-F."/>
            <person name="Sun J.-M."/>
        </authorList>
    </citation>
    <scope>NUCLEOTIDE SEQUENCE</scope>
    <source>
        <strain evidence="5">Adult_tree_wgs_1</strain>
        <tissue evidence="5">Leaves</tissue>
    </source>
</reference>
<organism evidence="5 6">
    <name type="scientific">Rhododendron simsii</name>
    <name type="common">Sims's rhododendron</name>
    <dbReference type="NCBI Taxonomy" id="118357"/>
    <lineage>
        <taxon>Eukaryota</taxon>
        <taxon>Viridiplantae</taxon>
        <taxon>Streptophyta</taxon>
        <taxon>Embryophyta</taxon>
        <taxon>Tracheophyta</taxon>
        <taxon>Spermatophyta</taxon>
        <taxon>Magnoliopsida</taxon>
        <taxon>eudicotyledons</taxon>
        <taxon>Gunneridae</taxon>
        <taxon>Pentapetalae</taxon>
        <taxon>asterids</taxon>
        <taxon>Ericales</taxon>
        <taxon>Ericaceae</taxon>
        <taxon>Ericoideae</taxon>
        <taxon>Rhodoreae</taxon>
        <taxon>Rhododendron</taxon>
    </lineage>
</organism>
<dbReference type="PANTHER" id="PTHR22881">
    <property type="entry name" value="BROMODOMAIN CONTAINING PROTEIN"/>
    <property type="match status" value="1"/>
</dbReference>
<protein>
    <recommendedName>
        <fullName evidence="4">Bromo domain-containing protein</fullName>
    </recommendedName>
</protein>
<feature type="compositionally biased region" description="Basic residues" evidence="3">
    <location>
        <begin position="1"/>
        <end position="13"/>
    </location>
</feature>
<feature type="domain" description="Bromo" evidence="4">
    <location>
        <begin position="175"/>
        <end position="245"/>
    </location>
</feature>
<dbReference type="OrthoDB" id="21449at2759"/>
<dbReference type="PRINTS" id="PR00503">
    <property type="entry name" value="BROMODOMAIN"/>
</dbReference>
<dbReference type="InterPro" id="IPR018359">
    <property type="entry name" value="Bromodomain_CS"/>
</dbReference>
<dbReference type="InterPro" id="IPR036427">
    <property type="entry name" value="Bromodomain-like_sf"/>
</dbReference>
<evidence type="ECO:0000256" key="2">
    <source>
        <dbReference type="PROSITE-ProRule" id="PRU00035"/>
    </source>
</evidence>
<dbReference type="SUPFAM" id="SSF47370">
    <property type="entry name" value="Bromodomain"/>
    <property type="match status" value="1"/>
</dbReference>